<keyword evidence="4 6" id="KW-1133">Transmembrane helix</keyword>
<accession>A0A1M5AXX5</accession>
<keyword evidence="8" id="KW-1185">Reference proteome</keyword>
<proteinExistence type="inferred from homology"/>
<evidence type="ECO:0000256" key="1">
    <source>
        <dbReference type="ARBA" id="ARBA00004141"/>
    </source>
</evidence>
<organism evidence="7 8">
    <name type="scientific">Cnuella takakiae</name>
    <dbReference type="NCBI Taxonomy" id="1302690"/>
    <lineage>
        <taxon>Bacteria</taxon>
        <taxon>Pseudomonadati</taxon>
        <taxon>Bacteroidota</taxon>
        <taxon>Chitinophagia</taxon>
        <taxon>Chitinophagales</taxon>
        <taxon>Chitinophagaceae</taxon>
        <taxon>Cnuella</taxon>
    </lineage>
</organism>
<feature type="transmembrane region" description="Helical" evidence="6">
    <location>
        <begin position="6"/>
        <end position="23"/>
    </location>
</feature>
<dbReference type="GO" id="GO:0016020">
    <property type="term" value="C:membrane"/>
    <property type="evidence" value="ECO:0007669"/>
    <property type="project" value="UniProtKB-SubCell"/>
</dbReference>
<evidence type="ECO:0000313" key="8">
    <source>
        <dbReference type="Proteomes" id="UP000184368"/>
    </source>
</evidence>
<reference evidence="7 8" key="1">
    <citation type="submission" date="2016-11" db="EMBL/GenBank/DDBJ databases">
        <authorList>
            <person name="Jaros S."/>
            <person name="Januszkiewicz K."/>
            <person name="Wedrychowicz H."/>
        </authorList>
    </citation>
    <scope>NUCLEOTIDE SEQUENCE [LARGE SCALE GENOMIC DNA]</scope>
    <source>
        <strain evidence="7 8">DSM 26897</strain>
    </source>
</reference>
<evidence type="ECO:0000313" key="7">
    <source>
        <dbReference type="EMBL" id="SHF35124.1"/>
    </source>
</evidence>
<feature type="transmembrane region" description="Helical" evidence="6">
    <location>
        <begin position="219"/>
        <end position="236"/>
    </location>
</feature>
<dbReference type="PANTHER" id="PTHR13353:SF5">
    <property type="entry name" value="TRANSMEMBRANE PROTEIN 19"/>
    <property type="match status" value="1"/>
</dbReference>
<feature type="transmembrane region" description="Helical" evidence="6">
    <location>
        <begin position="91"/>
        <end position="108"/>
    </location>
</feature>
<dbReference type="AlphaFoldDB" id="A0A1M5AXX5"/>
<evidence type="ECO:0000256" key="4">
    <source>
        <dbReference type="ARBA" id="ARBA00022989"/>
    </source>
</evidence>
<sequence>MDAGLICGMLPLILLLIVLGLVWYTRKLTVAGTLVAGVLAGVIFKGTGWTGIVLLGAFFMLGTGVTLWGKKDKVIAGLSDAESSRRTAGQVLANGGVAGLLGLAAWMFPVYQPALLLMMAGSFSAAAADTLASELGVLYGRRFYNINSFKPETKGLDGVVSLEGTLLGMAGSLIIALLLGAVGGVWQVGALLLAGTAGNLLDSWLGATLERKGRLSNNLVNAANTLAGAAVMWLYTLL</sequence>
<dbReference type="Pfam" id="PF01940">
    <property type="entry name" value="DUF92"/>
    <property type="match status" value="1"/>
</dbReference>
<evidence type="ECO:0000256" key="2">
    <source>
        <dbReference type="ARBA" id="ARBA00009012"/>
    </source>
</evidence>
<evidence type="ECO:0000256" key="5">
    <source>
        <dbReference type="ARBA" id="ARBA00023136"/>
    </source>
</evidence>
<dbReference type="EMBL" id="FQUO01000007">
    <property type="protein sequence ID" value="SHF35124.1"/>
    <property type="molecule type" value="Genomic_DNA"/>
</dbReference>
<protein>
    <submittedName>
        <fullName evidence="7">TIGR00297 family protein</fullName>
    </submittedName>
</protein>
<name>A0A1M5AXX5_9BACT</name>
<evidence type="ECO:0000256" key="3">
    <source>
        <dbReference type="ARBA" id="ARBA00022692"/>
    </source>
</evidence>
<dbReference type="InterPro" id="IPR002794">
    <property type="entry name" value="DUF92_TMEM19"/>
</dbReference>
<comment type="subcellular location">
    <subcellularLocation>
        <location evidence="1">Membrane</location>
        <topology evidence="1">Multi-pass membrane protein</topology>
    </subcellularLocation>
</comment>
<evidence type="ECO:0000256" key="6">
    <source>
        <dbReference type="SAM" id="Phobius"/>
    </source>
</evidence>
<keyword evidence="3 6" id="KW-0812">Transmembrane</keyword>
<comment type="similarity">
    <text evidence="2">Belongs to the TMEM19 family.</text>
</comment>
<feature type="transmembrane region" description="Helical" evidence="6">
    <location>
        <begin position="50"/>
        <end position="70"/>
    </location>
</feature>
<dbReference type="PANTHER" id="PTHR13353">
    <property type="entry name" value="TRANSMEMBRANE PROTEIN 19"/>
    <property type="match status" value="1"/>
</dbReference>
<dbReference type="Proteomes" id="UP000184368">
    <property type="component" value="Unassembled WGS sequence"/>
</dbReference>
<gene>
    <name evidence="7" type="ORF">SAMN05444008_10753</name>
</gene>
<keyword evidence="5 6" id="KW-0472">Membrane</keyword>